<dbReference type="InterPro" id="IPR036412">
    <property type="entry name" value="HAD-like_sf"/>
</dbReference>
<dbReference type="EC" id="3.1.3.3" evidence="4"/>
<sequence length="420" mass="47020">MQKLCIFGQRIAMTKHEIVLMSITGEDKPGVTSSLTEILSKHNATILDIGQANIHQSLSLGILFRLDPQMQGNILKDLLFKSYELGVQAKFTPIEREDYDQWVSRQGKESYVITVLGQKIEANQLAHVTKVIAEQGLNIDTIKRLTGRIPLDSEDDSQNRSCIEFSVRGTPQNVNLIHEKFVTLSGALDIDISFQKDNIYRRNRRLICFDMDSTLIKTEVIDELAERAGAGEEVRAITEAAMRGEIDFSESFKKRVSLLEGLDESVLQEIAENLPIMDGADRLMHILKKCGYKIAILSGGFTFFGKYLKKRFGVDYLYANELEIKDGKLTGKHLGDIVDGKRKAELLKFLAQVENIELDQVIAVGDGANDLPMLNIAGLGIAFHAKPKVKENARQSISSIGLDGVLYFLGFRDKHINEDF</sequence>
<comment type="pathway">
    <text evidence="2">Amino-acid biosynthesis; L-serine biosynthesis; L-serine from 3-phospho-D-glycerate: step 3/3.</text>
</comment>
<dbReference type="EMBL" id="VSSQ01000001">
    <property type="protein sequence ID" value="MPL55405.1"/>
    <property type="molecule type" value="Genomic_DNA"/>
</dbReference>
<protein>
    <recommendedName>
        <fullName evidence="4">phosphoserine phosphatase</fullName>
        <ecNumber evidence="4">3.1.3.3</ecNumber>
    </recommendedName>
    <alternativeName>
        <fullName evidence="10">O-phosphoserine phosphohydrolase</fullName>
    </alternativeName>
</protein>
<name>A0A644SL77_9ZZZZ</name>
<dbReference type="PANTHER" id="PTHR43344">
    <property type="entry name" value="PHOSPHOSERINE PHOSPHATASE"/>
    <property type="match status" value="1"/>
</dbReference>
<dbReference type="Gene3D" id="3.30.70.260">
    <property type="match status" value="2"/>
</dbReference>
<dbReference type="SUPFAM" id="SSF55021">
    <property type="entry name" value="ACT-like"/>
    <property type="match status" value="1"/>
</dbReference>
<comment type="caution">
    <text evidence="12">The sequence shown here is derived from an EMBL/GenBank/DDBJ whole genome shotgun (WGS) entry which is preliminary data.</text>
</comment>
<dbReference type="SFLD" id="SFLDF00029">
    <property type="entry name" value="phosphoserine_phosphatase"/>
    <property type="match status" value="1"/>
</dbReference>
<dbReference type="CDD" id="cd04871">
    <property type="entry name" value="ACT_PSP_2"/>
    <property type="match status" value="1"/>
</dbReference>
<keyword evidence="6" id="KW-0479">Metal-binding</keyword>
<dbReference type="AlphaFoldDB" id="A0A644SL77"/>
<evidence type="ECO:0000256" key="2">
    <source>
        <dbReference type="ARBA" id="ARBA00005135"/>
    </source>
</evidence>
<dbReference type="GO" id="GO:0000287">
    <property type="term" value="F:magnesium ion binding"/>
    <property type="evidence" value="ECO:0007669"/>
    <property type="project" value="TreeGrafter"/>
</dbReference>
<evidence type="ECO:0000256" key="4">
    <source>
        <dbReference type="ARBA" id="ARBA00012640"/>
    </source>
</evidence>
<dbReference type="InterPro" id="IPR050582">
    <property type="entry name" value="HAD-like_SerB"/>
</dbReference>
<evidence type="ECO:0000256" key="8">
    <source>
        <dbReference type="ARBA" id="ARBA00022842"/>
    </source>
</evidence>
<evidence type="ECO:0000256" key="3">
    <source>
        <dbReference type="ARBA" id="ARBA00009184"/>
    </source>
</evidence>
<dbReference type="CDD" id="cd07500">
    <property type="entry name" value="HAD_PSP"/>
    <property type="match status" value="1"/>
</dbReference>
<keyword evidence="5" id="KW-0028">Amino-acid biosynthesis</keyword>
<dbReference type="SFLD" id="SFLDG01137">
    <property type="entry name" value="C1.6.1:_Phosphoserine_Phosphat"/>
    <property type="match status" value="1"/>
</dbReference>
<dbReference type="InterPro" id="IPR002912">
    <property type="entry name" value="ACT_dom"/>
</dbReference>
<dbReference type="Gene3D" id="3.40.50.1000">
    <property type="entry name" value="HAD superfamily/HAD-like"/>
    <property type="match status" value="1"/>
</dbReference>
<comment type="cofactor">
    <cofactor evidence="1">
        <name>Mg(2+)</name>
        <dbReference type="ChEBI" id="CHEBI:18420"/>
    </cofactor>
</comment>
<dbReference type="NCBIfam" id="TIGR00338">
    <property type="entry name" value="serB"/>
    <property type="match status" value="1"/>
</dbReference>
<dbReference type="NCBIfam" id="TIGR01488">
    <property type="entry name" value="HAD-SF-IB"/>
    <property type="match status" value="1"/>
</dbReference>
<evidence type="ECO:0000256" key="10">
    <source>
        <dbReference type="ARBA" id="ARBA00031693"/>
    </source>
</evidence>
<keyword evidence="9" id="KW-0718">Serine biosynthesis</keyword>
<evidence type="ECO:0000256" key="1">
    <source>
        <dbReference type="ARBA" id="ARBA00001946"/>
    </source>
</evidence>
<dbReference type="Pfam" id="PF12710">
    <property type="entry name" value="HAD"/>
    <property type="match status" value="1"/>
</dbReference>
<reference evidence="12" key="1">
    <citation type="submission" date="2019-08" db="EMBL/GenBank/DDBJ databases">
        <authorList>
            <person name="Kucharzyk K."/>
            <person name="Murdoch R.W."/>
            <person name="Higgins S."/>
            <person name="Loffler F."/>
        </authorList>
    </citation>
    <scope>NUCLEOTIDE SEQUENCE</scope>
</reference>
<comment type="similarity">
    <text evidence="3">Belongs to the HAD-like hydrolase superfamily. SerB family.</text>
</comment>
<dbReference type="InterPro" id="IPR045865">
    <property type="entry name" value="ACT-like_dom_sf"/>
</dbReference>
<dbReference type="GO" id="GO:0005737">
    <property type="term" value="C:cytoplasm"/>
    <property type="evidence" value="ECO:0007669"/>
    <property type="project" value="TreeGrafter"/>
</dbReference>
<accession>A0A644SL77</accession>
<keyword evidence="7 12" id="KW-0378">Hydrolase</keyword>
<evidence type="ECO:0000313" key="12">
    <source>
        <dbReference type="EMBL" id="MPL55405.1"/>
    </source>
</evidence>
<dbReference type="GO" id="GO:0006564">
    <property type="term" value="P:L-serine biosynthetic process"/>
    <property type="evidence" value="ECO:0007669"/>
    <property type="project" value="UniProtKB-KW"/>
</dbReference>
<dbReference type="PANTHER" id="PTHR43344:SF2">
    <property type="entry name" value="PHOSPHOSERINE PHOSPHATASE"/>
    <property type="match status" value="1"/>
</dbReference>
<dbReference type="SFLD" id="SFLDG01136">
    <property type="entry name" value="C1.6:_Phosphoserine_Phosphatas"/>
    <property type="match status" value="1"/>
</dbReference>
<dbReference type="SFLD" id="SFLDS00003">
    <property type="entry name" value="Haloacid_Dehalogenase"/>
    <property type="match status" value="1"/>
</dbReference>
<dbReference type="UniPathway" id="UPA00135">
    <property type="reaction ID" value="UER00198"/>
</dbReference>
<dbReference type="SUPFAM" id="SSF56784">
    <property type="entry name" value="HAD-like"/>
    <property type="match status" value="1"/>
</dbReference>
<evidence type="ECO:0000259" key="11">
    <source>
        <dbReference type="PROSITE" id="PS51671"/>
    </source>
</evidence>
<proteinExistence type="inferred from homology"/>
<dbReference type="CDD" id="cd04870">
    <property type="entry name" value="ACT_PSP_1"/>
    <property type="match status" value="1"/>
</dbReference>
<dbReference type="InterPro" id="IPR023214">
    <property type="entry name" value="HAD_sf"/>
</dbReference>
<evidence type="ECO:0000256" key="5">
    <source>
        <dbReference type="ARBA" id="ARBA00022605"/>
    </source>
</evidence>
<organism evidence="12">
    <name type="scientific">bioreactor metagenome</name>
    <dbReference type="NCBI Taxonomy" id="1076179"/>
    <lineage>
        <taxon>unclassified sequences</taxon>
        <taxon>metagenomes</taxon>
        <taxon>ecological metagenomes</taxon>
    </lineage>
</organism>
<dbReference type="Pfam" id="PF13740">
    <property type="entry name" value="ACT_6"/>
    <property type="match status" value="1"/>
</dbReference>
<evidence type="ECO:0000256" key="9">
    <source>
        <dbReference type="ARBA" id="ARBA00023299"/>
    </source>
</evidence>
<evidence type="ECO:0000256" key="7">
    <source>
        <dbReference type="ARBA" id="ARBA00022801"/>
    </source>
</evidence>
<dbReference type="InterPro" id="IPR004469">
    <property type="entry name" value="PSP"/>
</dbReference>
<dbReference type="Pfam" id="PF21086">
    <property type="entry name" value="ACT_PSP_2"/>
    <property type="match status" value="1"/>
</dbReference>
<feature type="domain" description="ACT" evidence="11">
    <location>
        <begin position="20"/>
        <end position="96"/>
    </location>
</feature>
<dbReference type="GO" id="GO:0036424">
    <property type="term" value="F:L-phosphoserine phosphatase activity"/>
    <property type="evidence" value="ECO:0007669"/>
    <property type="project" value="InterPro"/>
</dbReference>
<keyword evidence="8" id="KW-0460">Magnesium</keyword>
<evidence type="ECO:0000256" key="6">
    <source>
        <dbReference type="ARBA" id="ARBA00022723"/>
    </source>
</evidence>
<gene>
    <name evidence="12" type="primary">serB2_1</name>
    <name evidence="12" type="ORF">SDC9_00876</name>
</gene>
<dbReference type="InterPro" id="IPR049148">
    <property type="entry name" value="PSP_ACT"/>
</dbReference>
<dbReference type="PROSITE" id="PS51671">
    <property type="entry name" value="ACT"/>
    <property type="match status" value="1"/>
</dbReference>